<dbReference type="InterPro" id="IPR036271">
    <property type="entry name" value="Tet_transcr_reg_TetR-rel_C_sf"/>
</dbReference>
<accession>A0A7R7HW48</accession>
<keyword evidence="1" id="KW-0805">Transcription regulation</keyword>
<protein>
    <submittedName>
        <fullName evidence="6">TetR family transcriptional regulator</fullName>
    </submittedName>
</protein>
<dbReference type="Gene3D" id="1.10.10.60">
    <property type="entry name" value="Homeodomain-like"/>
    <property type="match status" value="1"/>
</dbReference>
<dbReference type="GO" id="GO:0003700">
    <property type="term" value="F:DNA-binding transcription factor activity"/>
    <property type="evidence" value="ECO:0007669"/>
    <property type="project" value="TreeGrafter"/>
</dbReference>
<dbReference type="GO" id="GO:0000976">
    <property type="term" value="F:transcription cis-regulatory region binding"/>
    <property type="evidence" value="ECO:0007669"/>
    <property type="project" value="TreeGrafter"/>
</dbReference>
<dbReference type="AlphaFoldDB" id="A0A7R7HW48"/>
<dbReference type="PANTHER" id="PTHR30055">
    <property type="entry name" value="HTH-TYPE TRANSCRIPTIONAL REGULATOR RUTR"/>
    <property type="match status" value="1"/>
</dbReference>
<dbReference type="InterPro" id="IPR050109">
    <property type="entry name" value="HTH-type_TetR-like_transc_reg"/>
</dbReference>
<proteinExistence type="predicted"/>
<keyword evidence="2" id="KW-0238">DNA-binding</keyword>
<evidence type="ECO:0000256" key="1">
    <source>
        <dbReference type="ARBA" id="ARBA00023015"/>
    </source>
</evidence>
<feature type="domain" description="HTH tetR-type" evidence="5">
    <location>
        <begin position="18"/>
        <end position="65"/>
    </location>
</feature>
<gene>
    <name evidence="6" type="ORF">Athai_10920</name>
</gene>
<organism evidence="6 7">
    <name type="scientific">Actinocatenispora thailandica</name>
    <dbReference type="NCBI Taxonomy" id="227318"/>
    <lineage>
        <taxon>Bacteria</taxon>
        <taxon>Bacillati</taxon>
        <taxon>Actinomycetota</taxon>
        <taxon>Actinomycetes</taxon>
        <taxon>Micromonosporales</taxon>
        <taxon>Micromonosporaceae</taxon>
        <taxon>Actinocatenispora</taxon>
    </lineage>
</organism>
<keyword evidence="7" id="KW-1185">Reference proteome</keyword>
<keyword evidence="3" id="KW-0804">Transcription</keyword>
<dbReference type="InterPro" id="IPR001647">
    <property type="entry name" value="HTH_TetR"/>
</dbReference>
<feature type="region of interest" description="Disordered" evidence="4">
    <location>
        <begin position="191"/>
        <end position="227"/>
    </location>
</feature>
<evidence type="ECO:0000256" key="4">
    <source>
        <dbReference type="SAM" id="MobiDB-lite"/>
    </source>
</evidence>
<feature type="compositionally biased region" description="Basic and acidic residues" evidence="4">
    <location>
        <begin position="217"/>
        <end position="227"/>
    </location>
</feature>
<sequence length="227" mass="24803">MQVTERRSPAARARRAQIIDAAIEVIADAGYGQCSFGRIARRAGLSSTRLISYHFEDKTELIQAVVDTVLGEATRYVQPRIAATTDRRAALAAYLTANLEFLRDHPARIRALVEIFAGTRNDDRLSTSDTPRAVAVEFFRAGQEEGVFRRFDPEVMATTLRAAIDAVAVLPDVDHVRYARELFDLFDRATRAEPTAAGTPPPAGAPGHPETGASRPAADRGTERTGR</sequence>
<dbReference type="PANTHER" id="PTHR30055:SF234">
    <property type="entry name" value="HTH-TYPE TRANSCRIPTIONAL REGULATOR BETI"/>
    <property type="match status" value="1"/>
</dbReference>
<dbReference type="Proteomes" id="UP000611640">
    <property type="component" value="Chromosome"/>
</dbReference>
<dbReference type="EMBL" id="AP023355">
    <property type="protein sequence ID" value="BCJ33589.1"/>
    <property type="molecule type" value="Genomic_DNA"/>
</dbReference>
<evidence type="ECO:0000256" key="3">
    <source>
        <dbReference type="ARBA" id="ARBA00023163"/>
    </source>
</evidence>
<evidence type="ECO:0000313" key="7">
    <source>
        <dbReference type="Proteomes" id="UP000611640"/>
    </source>
</evidence>
<dbReference type="SUPFAM" id="SSF46689">
    <property type="entry name" value="Homeodomain-like"/>
    <property type="match status" value="1"/>
</dbReference>
<dbReference type="KEGG" id="atl:Athai_10920"/>
<reference evidence="6 7" key="1">
    <citation type="submission" date="2020-08" db="EMBL/GenBank/DDBJ databases">
        <title>Whole genome shotgun sequence of Actinocatenispora thailandica NBRC 105041.</title>
        <authorList>
            <person name="Komaki H."/>
            <person name="Tamura T."/>
        </authorList>
    </citation>
    <scope>NUCLEOTIDE SEQUENCE [LARGE SCALE GENOMIC DNA]</scope>
    <source>
        <strain evidence="6 7">NBRC 105041</strain>
    </source>
</reference>
<dbReference type="SUPFAM" id="SSF48498">
    <property type="entry name" value="Tetracyclin repressor-like, C-terminal domain"/>
    <property type="match status" value="1"/>
</dbReference>
<evidence type="ECO:0000313" key="6">
    <source>
        <dbReference type="EMBL" id="BCJ33589.1"/>
    </source>
</evidence>
<dbReference type="InterPro" id="IPR009057">
    <property type="entry name" value="Homeodomain-like_sf"/>
</dbReference>
<evidence type="ECO:0000256" key="2">
    <source>
        <dbReference type="ARBA" id="ARBA00023125"/>
    </source>
</evidence>
<evidence type="ECO:0000259" key="5">
    <source>
        <dbReference type="Pfam" id="PF00440"/>
    </source>
</evidence>
<dbReference type="Gene3D" id="1.10.357.10">
    <property type="entry name" value="Tetracycline Repressor, domain 2"/>
    <property type="match status" value="1"/>
</dbReference>
<dbReference type="Pfam" id="PF00440">
    <property type="entry name" value="TetR_N"/>
    <property type="match status" value="1"/>
</dbReference>
<name>A0A7R7HW48_9ACTN</name>
<dbReference type="RefSeq" id="WP_203960453.1">
    <property type="nucleotide sequence ID" value="NZ_AP023355.1"/>
</dbReference>